<feature type="non-terminal residue" evidence="2">
    <location>
        <position position="211"/>
    </location>
</feature>
<dbReference type="KEGG" id="sla:SERLADRAFT_480058"/>
<feature type="region of interest" description="Disordered" evidence="1">
    <location>
        <begin position="46"/>
        <end position="123"/>
    </location>
</feature>
<reference evidence="2" key="1">
    <citation type="submission" date="2011-04" db="EMBL/GenBank/DDBJ databases">
        <title>Evolution of plant cell wall degrading machinery underlies the functional diversity of forest fungi.</title>
        <authorList>
            <consortium name="US DOE Joint Genome Institute (JGI-PGF)"/>
            <person name="Eastwood D.C."/>
            <person name="Floudas D."/>
            <person name="Binder M."/>
            <person name="Majcherczyk A."/>
            <person name="Schneider P."/>
            <person name="Aerts A."/>
            <person name="Asiegbu F.O."/>
            <person name="Baker S.E."/>
            <person name="Barry K."/>
            <person name="Bendiksby M."/>
            <person name="Blumentritt M."/>
            <person name="Coutinho P.M."/>
            <person name="Cullen D."/>
            <person name="Cullen D."/>
            <person name="Gathman A."/>
            <person name="Goodell B."/>
            <person name="Henrissat B."/>
            <person name="Ihrmark K."/>
            <person name="Kauserud H."/>
            <person name="Kohler A."/>
            <person name="LaButti K."/>
            <person name="Lapidus A."/>
            <person name="Lavin J.L."/>
            <person name="Lee Y.-H."/>
            <person name="Lindquist E."/>
            <person name="Lilly W."/>
            <person name="Lucas S."/>
            <person name="Morin E."/>
            <person name="Murat C."/>
            <person name="Oguiza J.A."/>
            <person name="Park J."/>
            <person name="Pisabarro A.G."/>
            <person name="Riley R."/>
            <person name="Rosling A."/>
            <person name="Salamov A."/>
            <person name="Schmidt O."/>
            <person name="Schmutz J."/>
            <person name="Skrede I."/>
            <person name="Stenlid J."/>
            <person name="Wiebenga A."/>
            <person name="Xie X."/>
            <person name="Kues U."/>
            <person name="Hibbett D.S."/>
            <person name="Hoffmeister D."/>
            <person name="Hogberg N."/>
            <person name="Martin F."/>
            <person name="Grigoriev I.V."/>
            <person name="Watkinson S.C."/>
        </authorList>
    </citation>
    <scope>NUCLEOTIDE SEQUENCE</scope>
    <source>
        <strain evidence="2">S7.9</strain>
    </source>
</reference>
<proteinExistence type="predicted"/>
<gene>
    <name evidence="2" type="ORF">SERLADRAFT_480058</name>
</gene>
<evidence type="ECO:0000313" key="2">
    <source>
        <dbReference type="EMBL" id="EGO18968.1"/>
    </source>
</evidence>
<protein>
    <submittedName>
        <fullName evidence="2">Uncharacterized protein</fullName>
    </submittedName>
</protein>
<dbReference type="HOGENOM" id="CLU_1307512_0_0_1"/>
<dbReference type="EMBL" id="GL945445">
    <property type="protein sequence ID" value="EGO18968.1"/>
    <property type="molecule type" value="Genomic_DNA"/>
</dbReference>
<dbReference type="GeneID" id="18821461"/>
<organism>
    <name type="scientific">Serpula lacrymans var. lacrymans (strain S7.9)</name>
    <name type="common">Dry rot fungus</name>
    <dbReference type="NCBI Taxonomy" id="578457"/>
    <lineage>
        <taxon>Eukaryota</taxon>
        <taxon>Fungi</taxon>
        <taxon>Dikarya</taxon>
        <taxon>Basidiomycota</taxon>
        <taxon>Agaricomycotina</taxon>
        <taxon>Agaricomycetes</taxon>
        <taxon>Agaricomycetidae</taxon>
        <taxon>Boletales</taxon>
        <taxon>Coniophorineae</taxon>
        <taxon>Serpulaceae</taxon>
        <taxon>Serpula</taxon>
    </lineage>
</organism>
<sequence length="211" mass="22536">MENTNIPINLFTDQSEVTSMMVDGDGNNNDGRQQSQNAENMLAGDAGVQGNYNSVSGPTPKTGIQHANVTGQDRVRDAISTSNEYRKGDLSDETPGHPTASQSKSNNVDGHKIVTDDDDGSDDDLYAEVDQKVISMDVDTNTSNHAGGLLHNTVAAENKGSEVFVNLDMSFSIKGMYRVLDLITEQGSGGLVDKIIIAQDSLQAFVNTISP</sequence>
<accession>F8PCL6</accession>
<dbReference type="OrthoDB" id="2693343at2759"/>
<evidence type="ECO:0000256" key="1">
    <source>
        <dbReference type="SAM" id="MobiDB-lite"/>
    </source>
</evidence>
<feature type="compositionally biased region" description="Polar residues" evidence="1">
    <location>
        <begin position="50"/>
        <end position="59"/>
    </location>
</feature>
<dbReference type="Proteomes" id="UP000008064">
    <property type="component" value="Unassembled WGS sequence"/>
</dbReference>
<feature type="compositionally biased region" description="Polar residues" evidence="1">
    <location>
        <begin position="99"/>
        <end position="108"/>
    </location>
</feature>
<dbReference type="AlphaFoldDB" id="F8PCL6"/>
<dbReference type="RefSeq" id="XP_007324192.1">
    <property type="nucleotide sequence ID" value="XM_007324130.1"/>
</dbReference>
<name>F8PCL6_SERL9</name>